<evidence type="ECO:0000256" key="2">
    <source>
        <dbReference type="SAM" id="SignalP"/>
    </source>
</evidence>
<evidence type="ECO:0000313" key="3">
    <source>
        <dbReference type="EMBL" id="KAK7337814.1"/>
    </source>
</evidence>
<feature type="signal peptide" evidence="2">
    <location>
        <begin position="1"/>
        <end position="25"/>
    </location>
</feature>
<comment type="similarity">
    <text evidence="1">Belongs to the class-IV pyridoxal-phosphate-dependent aminotransferase family.</text>
</comment>
<dbReference type="PANTHER" id="PTHR42743">
    <property type="entry name" value="AMINO-ACID AMINOTRANSFERASE"/>
    <property type="match status" value="1"/>
</dbReference>
<keyword evidence="4" id="KW-1185">Reference proteome</keyword>
<evidence type="ECO:0000256" key="1">
    <source>
        <dbReference type="ARBA" id="ARBA00009320"/>
    </source>
</evidence>
<accession>A0AAN9LKR3</accession>
<sequence length="166" mass="18650">MLCSNITNHFLFFWSELVCIYIALSEIRKLPSVIDTAKLQQDPEVHANRWLAGPLVVYILRKSAGFEQARKFISYAFAFHDPVSTIYLVALLKVIIGIMKIEGNNAKADDAIMINEDGYVSEPNATSIVVELVVKEQLILEERRISLSEVDTADEHSAINPFAPLE</sequence>
<protein>
    <submittedName>
        <fullName evidence="3">Uncharacterized protein</fullName>
    </submittedName>
</protein>
<gene>
    <name evidence="3" type="ORF">VNO77_18401</name>
</gene>
<dbReference type="SUPFAM" id="SSF56752">
    <property type="entry name" value="D-aminoacid aminotransferase-like PLP-dependent enzymes"/>
    <property type="match status" value="1"/>
</dbReference>
<dbReference type="GO" id="GO:0003824">
    <property type="term" value="F:catalytic activity"/>
    <property type="evidence" value="ECO:0007669"/>
    <property type="project" value="InterPro"/>
</dbReference>
<evidence type="ECO:0000313" key="4">
    <source>
        <dbReference type="Proteomes" id="UP001367508"/>
    </source>
</evidence>
<reference evidence="3 4" key="1">
    <citation type="submission" date="2024-01" db="EMBL/GenBank/DDBJ databases">
        <title>The genomes of 5 underutilized Papilionoideae crops provide insights into root nodulation and disease resistanc.</title>
        <authorList>
            <person name="Jiang F."/>
        </authorList>
    </citation>
    <scope>NUCLEOTIDE SEQUENCE [LARGE SCALE GENOMIC DNA]</scope>
    <source>
        <strain evidence="3">LVBAO_FW01</strain>
        <tissue evidence="3">Leaves</tissue>
    </source>
</reference>
<proteinExistence type="inferred from homology"/>
<name>A0AAN9LKR3_CANGL</name>
<dbReference type="InterPro" id="IPR036038">
    <property type="entry name" value="Aminotransferase-like"/>
</dbReference>
<keyword evidence="2" id="KW-0732">Signal</keyword>
<feature type="chain" id="PRO_5042905131" evidence="2">
    <location>
        <begin position="26"/>
        <end position="166"/>
    </location>
</feature>
<dbReference type="EMBL" id="JAYMYQ010000004">
    <property type="protein sequence ID" value="KAK7337814.1"/>
    <property type="molecule type" value="Genomic_DNA"/>
</dbReference>
<dbReference type="PANTHER" id="PTHR42743:SF11">
    <property type="entry name" value="AMINODEOXYCHORISMATE LYASE"/>
    <property type="match status" value="1"/>
</dbReference>
<dbReference type="GO" id="GO:0019752">
    <property type="term" value="P:carboxylic acid metabolic process"/>
    <property type="evidence" value="ECO:0007669"/>
    <property type="project" value="TreeGrafter"/>
</dbReference>
<organism evidence="3 4">
    <name type="scientific">Canavalia gladiata</name>
    <name type="common">Sword bean</name>
    <name type="synonym">Dolichos gladiatus</name>
    <dbReference type="NCBI Taxonomy" id="3824"/>
    <lineage>
        <taxon>Eukaryota</taxon>
        <taxon>Viridiplantae</taxon>
        <taxon>Streptophyta</taxon>
        <taxon>Embryophyta</taxon>
        <taxon>Tracheophyta</taxon>
        <taxon>Spermatophyta</taxon>
        <taxon>Magnoliopsida</taxon>
        <taxon>eudicotyledons</taxon>
        <taxon>Gunneridae</taxon>
        <taxon>Pentapetalae</taxon>
        <taxon>rosids</taxon>
        <taxon>fabids</taxon>
        <taxon>Fabales</taxon>
        <taxon>Fabaceae</taxon>
        <taxon>Papilionoideae</taxon>
        <taxon>50 kb inversion clade</taxon>
        <taxon>NPAAA clade</taxon>
        <taxon>indigoferoid/millettioid clade</taxon>
        <taxon>Phaseoleae</taxon>
        <taxon>Canavalia</taxon>
    </lineage>
</organism>
<comment type="caution">
    <text evidence="3">The sequence shown here is derived from an EMBL/GenBank/DDBJ whole genome shotgun (WGS) entry which is preliminary data.</text>
</comment>
<dbReference type="AlphaFoldDB" id="A0AAN9LKR3"/>
<dbReference type="Proteomes" id="UP001367508">
    <property type="component" value="Unassembled WGS sequence"/>
</dbReference>
<dbReference type="InterPro" id="IPR050571">
    <property type="entry name" value="Class-IV_PLP-Dep_Aminotrnsfr"/>
</dbReference>